<proteinExistence type="predicted"/>
<keyword evidence="2" id="KW-1185">Reference proteome</keyword>
<evidence type="ECO:0008006" key="3">
    <source>
        <dbReference type="Google" id="ProtNLM"/>
    </source>
</evidence>
<dbReference type="EMBL" id="CP036298">
    <property type="protein sequence ID" value="QDV24781.1"/>
    <property type="molecule type" value="Genomic_DNA"/>
</dbReference>
<evidence type="ECO:0000313" key="1">
    <source>
        <dbReference type="EMBL" id="QDV24781.1"/>
    </source>
</evidence>
<dbReference type="Proteomes" id="UP000318017">
    <property type="component" value="Chromosome"/>
</dbReference>
<protein>
    <recommendedName>
        <fullName evidence="3">Helix-turn-helix domain protein</fullName>
    </recommendedName>
</protein>
<reference evidence="1 2" key="1">
    <citation type="submission" date="2019-02" db="EMBL/GenBank/DDBJ databases">
        <title>Deep-cultivation of Planctomycetes and their phenomic and genomic characterization uncovers novel biology.</title>
        <authorList>
            <person name="Wiegand S."/>
            <person name="Jogler M."/>
            <person name="Boedeker C."/>
            <person name="Pinto D."/>
            <person name="Vollmers J."/>
            <person name="Rivas-Marin E."/>
            <person name="Kohn T."/>
            <person name="Peeters S.H."/>
            <person name="Heuer A."/>
            <person name="Rast P."/>
            <person name="Oberbeckmann S."/>
            <person name="Bunk B."/>
            <person name="Jeske O."/>
            <person name="Meyerdierks A."/>
            <person name="Storesund J.E."/>
            <person name="Kallscheuer N."/>
            <person name="Luecker S."/>
            <person name="Lage O.M."/>
            <person name="Pohl T."/>
            <person name="Merkel B.J."/>
            <person name="Hornburger P."/>
            <person name="Mueller R.-W."/>
            <person name="Bruemmer F."/>
            <person name="Labrenz M."/>
            <person name="Spormann A.M."/>
            <person name="Op den Camp H."/>
            <person name="Overmann J."/>
            <person name="Amann R."/>
            <person name="Jetten M.S.M."/>
            <person name="Mascher T."/>
            <person name="Medema M.H."/>
            <person name="Devos D.P."/>
            <person name="Kaster A.-K."/>
            <person name="Ovreas L."/>
            <person name="Rohde M."/>
            <person name="Galperin M.Y."/>
            <person name="Jogler C."/>
        </authorList>
    </citation>
    <scope>NUCLEOTIDE SEQUENCE [LARGE SCALE GENOMIC DNA]</scope>
    <source>
        <strain evidence="1 2">Q31a</strain>
    </source>
</reference>
<evidence type="ECO:0000313" key="2">
    <source>
        <dbReference type="Proteomes" id="UP000318017"/>
    </source>
</evidence>
<name>A0A518G870_9BACT</name>
<gene>
    <name evidence="1" type="ORF">Q31a_31030</name>
</gene>
<accession>A0A518G870</accession>
<dbReference type="AlphaFoldDB" id="A0A518G870"/>
<organism evidence="1 2">
    <name type="scientific">Aureliella helgolandensis</name>
    <dbReference type="NCBI Taxonomy" id="2527968"/>
    <lineage>
        <taxon>Bacteria</taxon>
        <taxon>Pseudomonadati</taxon>
        <taxon>Planctomycetota</taxon>
        <taxon>Planctomycetia</taxon>
        <taxon>Pirellulales</taxon>
        <taxon>Pirellulaceae</taxon>
        <taxon>Aureliella</taxon>
    </lineage>
</organism>
<sequence>MCSNNTDKEWYTVQEFAELIRVSPDTVIRRCANGTLTRTRNVGTPTKRRFHIHKDCLADLDYHATPGLVKPLEELGRCPMLEMFGA</sequence>
<dbReference type="KEGG" id="ahel:Q31a_31030"/>